<gene>
    <name evidence="1" type="ORF">ACFFIC_14685</name>
</gene>
<evidence type="ECO:0000313" key="1">
    <source>
        <dbReference type="EMBL" id="MFC0386784.1"/>
    </source>
</evidence>
<sequence>MTIPLRGDFDVVRLSVAARRTKDAAQARRLLWLAAVYDGATRTEAARIGGVTLQIVWDWVLKFNSAGPMWPDRPQDRR</sequence>
<reference evidence="1 2" key="1">
    <citation type="submission" date="2024-09" db="EMBL/GenBank/DDBJ databases">
        <authorList>
            <person name="Sun Q."/>
            <person name="Mori K."/>
        </authorList>
    </citation>
    <scope>NUCLEOTIDE SEQUENCE [LARGE SCALE GENOMIC DNA]</scope>
    <source>
        <strain evidence="1 2">CCM 7468</strain>
    </source>
</reference>
<dbReference type="EMBL" id="JBHLVZ010000039">
    <property type="protein sequence ID" value="MFC0386784.1"/>
    <property type="molecule type" value="Genomic_DNA"/>
</dbReference>
<evidence type="ECO:0008006" key="3">
    <source>
        <dbReference type="Google" id="ProtNLM"/>
    </source>
</evidence>
<dbReference type="RefSeq" id="WP_377051592.1">
    <property type="nucleotide sequence ID" value="NZ_JBHLVZ010000039.1"/>
</dbReference>
<organism evidence="1 2">
    <name type="scientific">Muricoccus vinaceus</name>
    <dbReference type="NCBI Taxonomy" id="424704"/>
    <lineage>
        <taxon>Bacteria</taxon>
        <taxon>Pseudomonadati</taxon>
        <taxon>Pseudomonadota</taxon>
        <taxon>Alphaproteobacteria</taxon>
        <taxon>Acetobacterales</taxon>
        <taxon>Roseomonadaceae</taxon>
        <taxon>Muricoccus</taxon>
    </lineage>
</organism>
<accession>A0ABV6IT49</accession>
<dbReference type="Proteomes" id="UP001589789">
    <property type="component" value="Unassembled WGS sequence"/>
</dbReference>
<evidence type="ECO:0000313" key="2">
    <source>
        <dbReference type="Proteomes" id="UP001589789"/>
    </source>
</evidence>
<comment type="caution">
    <text evidence="1">The sequence shown here is derived from an EMBL/GenBank/DDBJ whole genome shotgun (WGS) entry which is preliminary data.</text>
</comment>
<keyword evidence="2" id="KW-1185">Reference proteome</keyword>
<protein>
    <recommendedName>
        <fullName evidence="3">Helix-turn-helix domain-containing protein</fullName>
    </recommendedName>
</protein>
<name>A0ABV6IT49_9PROT</name>
<proteinExistence type="predicted"/>